<gene>
    <name evidence="3" type="ORF">AMRN_0287</name>
    <name evidence="4" type="ORF">CPH92_12440</name>
</gene>
<evidence type="ECO:0000313" key="4">
    <source>
        <dbReference type="EMBL" id="PHO14357.1"/>
    </source>
</evidence>
<accession>A0A347THH9</accession>
<organism evidence="3 6">
    <name type="scientific">Malaciobacter marinus</name>
    <dbReference type="NCBI Taxonomy" id="505249"/>
    <lineage>
        <taxon>Bacteria</taxon>
        <taxon>Pseudomonadati</taxon>
        <taxon>Campylobacterota</taxon>
        <taxon>Epsilonproteobacteria</taxon>
        <taxon>Campylobacterales</taxon>
        <taxon>Arcobacteraceae</taxon>
        <taxon>Malaciobacter</taxon>
    </lineage>
</organism>
<keyword evidence="1" id="KW-1133">Transmembrane helix</keyword>
<evidence type="ECO:0000259" key="2">
    <source>
        <dbReference type="Pfam" id="PF09976"/>
    </source>
</evidence>
<reference evidence="4" key="2">
    <citation type="submission" date="2017-09" db="EMBL/GenBank/DDBJ databases">
        <authorList>
            <person name="Perez-Cataluna A."/>
            <person name="Figueras M.J."/>
            <person name="Salas-Masso N."/>
        </authorList>
    </citation>
    <scope>NUCLEOTIDE SEQUENCE</scope>
    <source>
        <strain evidence="4">CECT 7727</strain>
    </source>
</reference>
<dbReference type="Proteomes" id="UP000224740">
    <property type="component" value="Unassembled WGS sequence"/>
</dbReference>
<feature type="domain" description="Ancillary SecYEG translocon subunit/Cell division coordinator CpoB TPR" evidence="2">
    <location>
        <begin position="29"/>
        <end position="176"/>
    </location>
</feature>
<evidence type="ECO:0000313" key="3">
    <source>
        <dbReference type="EMBL" id="AXX86057.1"/>
    </source>
</evidence>
<evidence type="ECO:0000313" key="6">
    <source>
        <dbReference type="Proteomes" id="UP000264693"/>
    </source>
</evidence>
<sequence>MSLKENVDFVKNELNSEEKFLESFVKIERFYKKNKALIITSIIVVVVAIIGFSVKNYIDNENKLKANIAFNKFLNDVNNQEALKTLEETNKKLYNMALYLKAKKNGQTADVNVLFFNSLSKYQKALKEQSIEKLNDVSMDPNFLLKEFAIFNKALIEAKDGKYEDAKITLKLIQKESKAYELVKILNHYLLTK</sequence>
<evidence type="ECO:0000256" key="1">
    <source>
        <dbReference type="SAM" id="Phobius"/>
    </source>
</evidence>
<dbReference type="AlphaFoldDB" id="A0A347THH9"/>
<dbReference type="KEGG" id="amar:AMRN_0287"/>
<proteinExistence type="predicted"/>
<keyword evidence="1" id="KW-0812">Transmembrane</keyword>
<dbReference type="Pfam" id="PF09976">
    <property type="entry name" value="TPR_21"/>
    <property type="match status" value="1"/>
</dbReference>
<dbReference type="Proteomes" id="UP000264693">
    <property type="component" value="Chromosome"/>
</dbReference>
<evidence type="ECO:0000313" key="5">
    <source>
        <dbReference type="Proteomes" id="UP000224740"/>
    </source>
</evidence>
<feature type="transmembrane region" description="Helical" evidence="1">
    <location>
        <begin position="36"/>
        <end position="54"/>
    </location>
</feature>
<reference evidence="3 6" key="3">
    <citation type="submission" date="2018-08" db="EMBL/GenBank/DDBJ databases">
        <title>Complete genome of the Arcobacter marinus type strain JCM 15502.</title>
        <authorList>
            <person name="Miller W.G."/>
            <person name="Yee E."/>
            <person name="Huynh S."/>
            <person name="Parker C.T."/>
        </authorList>
    </citation>
    <scope>NUCLEOTIDE SEQUENCE [LARGE SCALE GENOMIC DNA]</scope>
    <source>
        <strain evidence="3 6">JCM 15502</strain>
    </source>
</reference>
<dbReference type="InterPro" id="IPR018704">
    <property type="entry name" value="SecYEG/CpoB_TPR"/>
</dbReference>
<dbReference type="RefSeq" id="WP_099312302.1">
    <property type="nucleotide sequence ID" value="NZ_CP032101.1"/>
</dbReference>
<keyword evidence="1" id="KW-0472">Membrane</keyword>
<dbReference type="EMBL" id="CP032101">
    <property type="protein sequence ID" value="AXX86057.1"/>
    <property type="molecule type" value="Genomic_DNA"/>
</dbReference>
<dbReference type="EMBL" id="NXAO01000060">
    <property type="protein sequence ID" value="PHO14357.1"/>
    <property type="molecule type" value="Genomic_DNA"/>
</dbReference>
<keyword evidence="5" id="KW-1185">Reference proteome</keyword>
<reference evidence="5" key="1">
    <citation type="submission" date="2017-09" db="EMBL/GenBank/DDBJ databases">
        <title>Arcobacter canalis sp. nov., a new species isolated from a water canal contaminated with urban sewage.</title>
        <authorList>
            <person name="Perez-Cataluna A."/>
            <person name="Salas-Masso N."/>
            <person name="Figueras M.J."/>
        </authorList>
    </citation>
    <scope>NUCLEOTIDE SEQUENCE [LARGE SCALE GENOMIC DNA]</scope>
    <source>
        <strain evidence="5">CECT 7727</strain>
    </source>
</reference>
<name>A0A347THH9_9BACT</name>
<protein>
    <recommendedName>
        <fullName evidence="2">Ancillary SecYEG translocon subunit/Cell division coordinator CpoB TPR domain-containing protein</fullName>
    </recommendedName>
</protein>